<dbReference type="AlphaFoldDB" id="A0A9P1IWJ1"/>
<organism evidence="3 4">
    <name type="scientific">Caenorhabditis angaria</name>
    <dbReference type="NCBI Taxonomy" id="860376"/>
    <lineage>
        <taxon>Eukaryota</taxon>
        <taxon>Metazoa</taxon>
        <taxon>Ecdysozoa</taxon>
        <taxon>Nematoda</taxon>
        <taxon>Chromadorea</taxon>
        <taxon>Rhabditida</taxon>
        <taxon>Rhabditina</taxon>
        <taxon>Rhabditomorpha</taxon>
        <taxon>Rhabditoidea</taxon>
        <taxon>Rhabditidae</taxon>
        <taxon>Peloderinae</taxon>
        <taxon>Caenorhabditis</taxon>
    </lineage>
</organism>
<dbReference type="EMBL" id="CANHGI010000005">
    <property type="protein sequence ID" value="CAI5453590.1"/>
    <property type="molecule type" value="Genomic_DNA"/>
</dbReference>
<dbReference type="Pfam" id="PF00838">
    <property type="entry name" value="TCTP"/>
    <property type="match status" value="1"/>
</dbReference>
<name>A0A9P1IWJ1_9PELO</name>
<comment type="caution">
    <text evidence="3">The sequence shown here is derived from an EMBL/GenBank/DDBJ whole genome shotgun (WGS) entry which is preliminary data.</text>
</comment>
<dbReference type="InterPro" id="IPR011323">
    <property type="entry name" value="Mss4/transl-control_tumour"/>
</dbReference>
<evidence type="ECO:0000256" key="1">
    <source>
        <dbReference type="PROSITE-ProRule" id="PRU01133"/>
    </source>
</evidence>
<sequence length="173" mass="20367">MQIFKDILNGDVLASTTAPVKLVDGFLYEFETRYMLKTNDGRFIPEDESTDDDEGQLNLDFVLKHNLQLVHFDLHECYEKERIETLNGFIGHYLRKVKYDMRAKHRSEEDMNEYMKKTSKWSSDWHTDARIKKLQFFVARYDGSVVVVEEREVNGKETYVVMLPKEAVVVSTE</sequence>
<evidence type="ECO:0000313" key="3">
    <source>
        <dbReference type="EMBL" id="CAI5453590.1"/>
    </source>
</evidence>
<keyword evidence="4" id="KW-1185">Reference proteome</keyword>
<dbReference type="SUPFAM" id="SSF51316">
    <property type="entry name" value="Mss4-like"/>
    <property type="match status" value="1"/>
</dbReference>
<reference evidence="3" key="1">
    <citation type="submission" date="2022-11" db="EMBL/GenBank/DDBJ databases">
        <authorList>
            <person name="Kikuchi T."/>
        </authorList>
    </citation>
    <scope>NUCLEOTIDE SEQUENCE</scope>
    <source>
        <strain evidence="3">PS1010</strain>
    </source>
</reference>
<evidence type="ECO:0000313" key="4">
    <source>
        <dbReference type="Proteomes" id="UP001152747"/>
    </source>
</evidence>
<dbReference type="OrthoDB" id="10248936at2759"/>
<dbReference type="InterPro" id="IPR011057">
    <property type="entry name" value="Mss4-like_sf"/>
</dbReference>
<dbReference type="Gene3D" id="2.170.150.10">
    <property type="entry name" value="Metal Binding Protein, Guanine Nucleotide Exchange Factor, Chain A"/>
    <property type="match status" value="1"/>
</dbReference>
<feature type="domain" description="TCTP" evidence="2">
    <location>
        <begin position="1"/>
        <end position="173"/>
    </location>
</feature>
<proteinExistence type="inferred from homology"/>
<protein>
    <recommendedName>
        <fullName evidence="2">TCTP domain-containing protein</fullName>
    </recommendedName>
</protein>
<dbReference type="InterPro" id="IPR034737">
    <property type="entry name" value="TCTP"/>
</dbReference>
<dbReference type="Proteomes" id="UP001152747">
    <property type="component" value="Unassembled WGS sequence"/>
</dbReference>
<gene>
    <name evidence="3" type="ORF">CAMP_LOCUS16227</name>
</gene>
<accession>A0A9P1IWJ1</accession>
<dbReference type="InterPro" id="IPR018105">
    <property type="entry name" value="Translational_control_tumour_p"/>
</dbReference>
<comment type="similarity">
    <text evidence="1">Belongs to the TCTP family.</text>
</comment>
<evidence type="ECO:0000259" key="2">
    <source>
        <dbReference type="PROSITE" id="PS51797"/>
    </source>
</evidence>
<dbReference type="PROSITE" id="PS51797">
    <property type="entry name" value="TCTP_3"/>
    <property type="match status" value="1"/>
</dbReference>